<keyword evidence="5" id="KW-0560">Oxidoreductase</keyword>
<keyword evidence="4" id="KW-0274">FAD</keyword>
<dbReference type="InterPro" id="IPR000447">
    <property type="entry name" value="G3P_DH_FAD-dep"/>
</dbReference>
<sequence>MSRHSRRLHVRLLRAAAIAAAGTFAYRRWRLRASSALPASAYRSANGADHCGDSPALRSSRWAALQRSSAAEPFDLLVIGGGLTGLYTAVDAAQRGLRVALVDAEDFGAGSTASCMPSLSPGALPYVQRAMRQRDWDWLWMAATVLVEETTWCNVAPRCVVAPDTLQRRWQSWRWRRRGAGGESGCEAASNAEATEDGTAAALHSGEPSARAPPLSSFDSTPATRTLLPALHSTEMVEYACAAIVSTVMSVFCGPLRPNLVLPRSAVEARLPALAPSSGPSPSPAQLRGGIIANDFALRGNTVAVSLARTAEELGVTVLSYAPVFAIQEVSAPTTAELETSSPSSSTRASSRAGVMLVSVRDALAAKAVATSLPAPQDQSRLRLLQRRPGQSSASSPLSTADLAASLRSAASSPDAATTTHVYTRSVVNCTGCWADTVKAMYNGNASDTVPAAFAGYQAYSYLIAPANAVHAALPASTPPTDEHDGGHGTASSLPLLSETMQAAALLFSSPRLSFVSVMVLPWWDQCVMLGPCISSLPQLPATVAANTNGPLHSVDGYAAQRQRTLSMLSSSGVSVDASRLLSCVSQIVPHVKGPKEVPWAGALLHRGYALHFSSVPLAKGAGQGDVEEPVSLVGNCADATGGVVAAARRDVPLLHVYGGTPLLARRIAEEAVNALVYHEPPLFSEKTCKQLHRCRTRHLRLTTPASLCTPTDSAPMNARARLEALVKDTYAERVADVVARRTHAAYTSPVEALEAIPTLASVMGGLLQWDEARRLSEIEAARGLVHSVAVTV</sequence>
<evidence type="ECO:0000259" key="8">
    <source>
        <dbReference type="Pfam" id="PF16901"/>
    </source>
</evidence>
<dbReference type="InterPro" id="IPR036188">
    <property type="entry name" value="FAD/NAD-bd_sf"/>
</dbReference>
<keyword evidence="10" id="KW-1185">Reference proteome</keyword>
<organism evidence="9 10">
    <name type="scientific">Leishmania mexicana (strain MHOM/GT/2001/U1103)</name>
    <dbReference type="NCBI Taxonomy" id="929439"/>
    <lineage>
        <taxon>Eukaryota</taxon>
        <taxon>Discoba</taxon>
        <taxon>Euglenozoa</taxon>
        <taxon>Kinetoplastea</taxon>
        <taxon>Metakinetoplastina</taxon>
        <taxon>Trypanosomatida</taxon>
        <taxon>Trypanosomatidae</taxon>
        <taxon>Leishmaniinae</taxon>
        <taxon>Leishmania</taxon>
    </lineage>
</organism>
<evidence type="ECO:0000313" key="10">
    <source>
        <dbReference type="Proteomes" id="UP000007259"/>
    </source>
</evidence>
<keyword evidence="3" id="KW-0285">Flavoprotein</keyword>
<dbReference type="EMBL" id="FR799573">
    <property type="protein sequence ID" value="CBZ26616.1"/>
    <property type="molecule type" value="Genomic_DNA"/>
</dbReference>
<dbReference type="Pfam" id="PF01266">
    <property type="entry name" value="DAO"/>
    <property type="match status" value="1"/>
</dbReference>
<evidence type="ECO:0000256" key="2">
    <source>
        <dbReference type="ARBA" id="ARBA00007330"/>
    </source>
</evidence>
<dbReference type="GO" id="GO:0006072">
    <property type="term" value="P:glycerol-3-phosphate metabolic process"/>
    <property type="evidence" value="ECO:0007669"/>
    <property type="project" value="InterPro"/>
</dbReference>
<dbReference type="Gene3D" id="1.10.8.870">
    <property type="entry name" value="Alpha-glycerophosphate oxidase, cap domain"/>
    <property type="match status" value="1"/>
</dbReference>
<accession>E9AUI7</accession>
<comment type="similarity">
    <text evidence="2">Belongs to the FAD-dependent glycerol-3-phosphate dehydrogenase family.</text>
</comment>
<dbReference type="Gene3D" id="3.50.50.60">
    <property type="entry name" value="FAD/NAD(P)-binding domain"/>
    <property type="match status" value="1"/>
</dbReference>
<comment type="cofactor">
    <cofactor evidence="1">
        <name>FAD</name>
        <dbReference type="ChEBI" id="CHEBI:57692"/>
    </cofactor>
</comment>
<dbReference type="Pfam" id="PF16901">
    <property type="entry name" value="DAO_C"/>
    <property type="match status" value="1"/>
</dbReference>
<evidence type="ECO:0000256" key="3">
    <source>
        <dbReference type="ARBA" id="ARBA00022630"/>
    </source>
</evidence>
<dbReference type="InterPro" id="IPR006076">
    <property type="entry name" value="FAD-dep_OxRdtase"/>
</dbReference>
<dbReference type="RefSeq" id="XP_003875111.1">
    <property type="nucleotide sequence ID" value="XM_003875062.1"/>
</dbReference>
<reference evidence="9 10" key="1">
    <citation type="journal article" date="2011" name="Genome Res.">
        <title>Chromosome and gene copy number variation allow major structural change between species and strains of Leishmania.</title>
        <authorList>
            <person name="Rogers M.B."/>
            <person name="Hilley J.D."/>
            <person name="Dickens N.J."/>
            <person name="Wilkes J."/>
            <person name="Bates P.A."/>
            <person name="Depledge D.P."/>
            <person name="Harris D."/>
            <person name="Her Y."/>
            <person name="Herzyk P."/>
            <person name="Imamura H."/>
            <person name="Otto T.D."/>
            <person name="Sanders M."/>
            <person name="Seeger K."/>
            <person name="Dujardin J.C."/>
            <person name="Berriman M."/>
            <person name="Smith D.F."/>
            <person name="Hertz-Fowler C."/>
            <person name="Mottram J.C."/>
        </authorList>
    </citation>
    <scope>NUCLEOTIDE SEQUENCE [LARGE SCALE GENOMIC DNA]</scope>
    <source>
        <strain evidence="9 10">MHOM/GT/2001/U1103</strain>
    </source>
</reference>
<evidence type="ECO:0000256" key="6">
    <source>
        <dbReference type="SAM" id="MobiDB-lite"/>
    </source>
</evidence>
<evidence type="ECO:0000256" key="1">
    <source>
        <dbReference type="ARBA" id="ARBA00001974"/>
    </source>
</evidence>
<proteinExistence type="inferred from homology"/>
<dbReference type="OrthoDB" id="264015at2759"/>
<name>E9AUI7_LEIMU</name>
<evidence type="ECO:0000256" key="4">
    <source>
        <dbReference type="ARBA" id="ARBA00022827"/>
    </source>
</evidence>
<evidence type="ECO:0000256" key="5">
    <source>
        <dbReference type="ARBA" id="ARBA00023002"/>
    </source>
</evidence>
<feature type="domain" description="Alpha-glycerophosphate oxidase C-terminal" evidence="8">
    <location>
        <begin position="707"/>
        <end position="775"/>
    </location>
</feature>
<evidence type="ECO:0000259" key="7">
    <source>
        <dbReference type="Pfam" id="PF01266"/>
    </source>
</evidence>
<dbReference type="GO" id="GO:0004368">
    <property type="term" value="F:glycerol-3-phosphate dehydrogenase (quinone) activity"/>
    <property type="evidence" value="ECO:0007669"/>
    <property type="project" value="InterPro"/>
</dbReference>
<dbReference type="SUPFAM" id="SSF51905">
    <property type="entry name" value="FAD/NAD(P)-binding domain"/>
    <property type="match status" value="1"/>
</dbReference>
<dbReference type="InterPro" id="IPR038299">
    <property type="entry name" value="DAO_C_sf"/>
</dbReference>
<dbReference type="OMA" id="ETTWRNV"/>
<dbReference type="InterPro" id="IPR031656">
    <property type="entry name" value="DAO_C"/>
</dbReference>
<gene>
    <name evidence="9" type="ORF">LMXM_20_0430</name>
</gene>
<protein>
    <submittedName>
        <fullName evidence="9">Glycerol-3-phosphate dehydrogenase-like protein</fullName>
    </submittedName>
</protein>
<dbReference type="PhylomeDB" id="E9AUI7"/>
<dbReference type="AlphaFoldDB" id="E9AUI7"/>
<dbReference type="PANTHER" id="PTHR11985">
    <property type="entry name" value="GLYCEROL-3-PHOSPHATE DEHYDROGENASE"/>
    <property type="match status" value="1"/>
</dbReference>
<feature type="domain" description="FAD dependent oxidoreductase" evidence="7">
    <location>
        <begin position="75"/>
        <end position="182"/>
    </location>
</feature>
<evidence type="ECO:0000313" key="9">
    <source>
        <dbReference type="EMBL" id="CBZ26616.1"/>
    </source>
</evidence>
<feature type="region of interest" description="Disordered" evidence="6">
    <location>
        <begin position="180"/>
        <end position="219"/>
    </location>
</feature>
<dbReference type="KEGG" id="lmi:LMXM_20_0430"/>
<dbReference type="Proteomes" id="UP000007259">
    <property type="component" value="Chromosome 20"/>
</dbReference>
<dbReference type="PANTHER" id="PTHR11985:SF11">
    <property type="entry name" value="DEHYDROGENASE (FAD-DEPENDENT), PUTATIVE-RELATED"/>
    <property type="match status" value="1"/>
</dbReference>
<dbReference type="GO" id="GO:0005739">
    <property type="term" value="C:mitochondrion"/>
    <property type="evidence" value="ECO:0007669"/>
    <property type="project" value="TreeGrafter"/>
</dbReference>
<dbReference type="GeneID" id="13448317"/>
<dbReference type="VEuPathDB" id="TriTrypDB:LmxM.20.0430"/>